<dbReference type="Proteomes" id="UP000503447">
    <property type="component" value="Chromosome"/>
</dbReference>
<evidence type="ECO:0000256" key="1">
    <source>
        <dbReference type="SAM" id="MobiDB-lite"/>
    </source>
</evidence>
<gene>
    <name evidence="3" type="ORF">FTUN_4266</name>
</gene>
<feature type="domain" description="FHA" evidence="2">
    <location>
        <begin position="64"/>
        <end position="125"/>
    </location>
</feature>
<dbReference type="KEGG" id="ftj:FTUN_4266"/>
<organism evidence="3 4">
    <name type="scientific">Frigoriglobus tundricola</name>
    <dbReference type="NCBI Taxonomy" id="2774151"/>
    <lineage>
        <taxon>Bacteria</taxon>
        <taxon>Pseudomonadati</taxon>
        <taxon>Planctomycetota</taxon>
        <taxon>Planctomycetia</taxon>
        <taxon>Gemmatales</taxon>
        <taxon>Gemmataceae</taxon>
        <taxon>Frigoriglobus</taxon>
    </lineage>
</organism>
<dbReference type="InterPro" id="IPR000253">
    <property type="entry name" value="FHA_dom"/>
</dbReference>
<dbReference type="InterPro" id="IPR008984">
    <property type="entry name" value="SMAD_FHA_dom_sf"/>
</dbReference>
<dbReference type="SUPFAM" id="SSF49879">
    <property type="entry name" value="SMAD/FHA domain"/>
    <property type="match status" value="1"/>
</dbReference>
<sequence length="238" mass="25189">METRRRPLESVRSSGLPQARPVRAAPLSGGAPLSSHPGSPLPKRFLLWVDGVGGYLVCLSSRVTFGQATADGPVDVPLFAEVSRTHAEVTRDGEGYVIESGRAVRVNGSETKRTVLSAGDRVTLGASCQFLFHKPVAASSSVRLELTSGHRLPVAVDGVLLMGNELMLGPGPDAHVELPGLDAPVLIYRSKDGLSVRVPGARYTIDDRPCSDRALLPLPCVVSCDAFTFAVEPVSGRL</sequence>
<protein>
    <recommendedName>
        <fullName evidence="2">FHA domain-containing protein</fullName>
    </recommendedName>
</protein>
<dbReference type="Pfam" id="PF00498">
    <property type="entry name" value="FHA"/>
    <property type="match status" value="1"/>
</dbReference>
<evidence type="ECO:0000313" key="4">
    <source>
        <dbReference type="Proteomes" id="UP000503447"/>
    </source>
</evidence>
<keyword evidence="4" id="KW-1185">Reference proteome</keyword>
<name>A0A6M5YRJ7_9BACT</name>
<dbReference type="AlphaFoldDB" id="A0A6M5YRJ7"/>
<reference evidence="4" key="1">
    <citation type="submission" date="2020-05" db="EMBL/GenBank/DDBJ databases">
        <title>Frigoriglobus tundricola gen. nov., sp. nov., a psychrotolerant cellulolytic planctomycete of the family Gemmataceae with two divergent copies of 16S rRNA gene.</title>
        <authorList>
            <person name="Kulichevskaya I.S."/>
            <person name="Ivanova A.A."/>
            <person name="Naumoff D.G."/>
            <person name="Beletsky A.V."/>
            <person name="Rijpstra W.I.C."/>
            <person name="Sinninghe Damste J.S."/>
            <person name="Mardanov A.V."/>
            <person name="Ravin N.V."/>
            <person name="Dedysh S.N."/>
        </authorList>
    </citation>
    <scope>NUCLEOTIDE SEQUENCE [LARGE SCALE GENOMIC DNA]</scope>
    <source>
        <strain evidence="4">PL17</strain>
    </source>
</reference>
<dbReference type="Gene3D" id="2.60.200.20">
    <property type="match status" value="1"/>
</dbReference>
<dbReference type="EMBL" id="CP053452">
    <property type="protein sequence ID" value="QJW96707.1"/>
    <property type="molecule type" value="Genomic_DNA"/>
</dbReference>
<proteinExistence type="predicted"/>
<accession>A0A6M5YRJ7</accession>
<evidence type="ECO:0000313" key="3">
    <source>
        <dbReference type="EMBL" id="QJW96707.1"/>
    </source>
</evidence>
<evidence type="ECO:0000259" key="2">
    <source>
        <dbReference type="Pfam" id="PF00498"/>
    </source>
</evidence>
<feature type="region of interest" description="Disordered" evidence="1">
    <location>
        <begin position="1"/>
        <end position="37"/>
    </location>
</feature>